<dbReference type="KEGG" id="fcy:FRACYDRAFT_234197"/>
<keyword evidence="2" id="KW-1133">Transmembrane helix</keyword>
<evidence type="ECO:0000256" key="1">
    <source>
        <dbReference type="SAM" id="MobiDB-lite"/>
    </source>
</evidence>
<feature type="compositionally biased region" description="Low complexity" evidence="1">
    <location>
        <begin position="36"/>
        <end position="45"/>
    </location>
</feature>
<keyword evidence="4" id="KW-1185">Reference proteome</keyword>
<dbReference type="OrthoDB" id="39124at2759"/>
<dbReference type="InParanoid" id="A0A1E7FR31"/>
<feature type="region of interest" description="Disordered" evidence="1">
    <location>
        <begin position="193"/>
        <end position="214"/>
    </location>
</feature>
<feature type="region of interest" description="Disordered" evidence="1">
    <location>
        <begin position="1"/>
        <end position="45"/>
    </location>
</feature>
<dbReference type="EMBL" id="KV784354">
    <property type="protein sequence ID" value="OEU20565.1"/>
    <property type="molecule type" value="Genomic_DNA"/>
</dbReference>
<evidence type="ECO:0000313" key="3">
    <source>
        <dbReference type="EMBL" id="OEU20565.1"/>
    </source>
</evidence>
<evidence type="ECO:0000256" key="2">
    <source>
        <dbReference type="SAM" id="Phobius"/>
    </source>
</evidence>
<evidence type="ECO:0000313" key="4">
    <source>
        <dbReference type="Proteomes" id="UP000095751"/>
    </source>
</evidence>
<dbReference type="Proteomes" id="UP000095751">
    <property type="component" value="Unassembled WGS sequence"/>
</dbReference>
<keyword evidence="2" id="KW-0472">Membrane</keyword>
<protein>
    <submittedName>
        <fullName evidence="3">Uncharacterized protein</fullName>
    </submittedName>
</protein>
<organism evidence="3 4">
    <name type="scientific">Fragilariopsis cylindrus CCMP1102</name>
    <dbReference type="NCBI Taxonomy" id="635003"/>
    <lineage>
        <taxon>Eukaryota</taxon>
        <taxon>Sar</taxon>
        <taxon>Stramenopiles</taxon>
        <taxon>Ochrophyta</taxon>
        <taxon>Bacillariophyta</taxon>
        <taxon>Bacillariophyceae</taxon>
        <taxon>Bacillariophycidae</taxon>
        <taxon>Bacillariales</taxon>
        <taxon>Bacillariaceae</taxon>
        <taxon>Fragilariopsis</taxon>
    </lineage>
</organism>
<gene>
    <name evidence="3" type="ORF">FRACYDRAFT_234197</name>
</gene>
<proteinExistence type="predicted"/>
<accession>A0A1E7FR31</accession>
<feature type="compositionally biased region" description="Polar residues" evidence="1">
    <location>
        <begin position="12"/>
        <end position="33"/>
    </location>
</feature>
<feature type="compositionally biased region" description="Basic residues" evidence="1">
    <location>
        <begin position="1"/>
        <end position="11"/>
    </location>
</feature>
<reference evidence="3 4" key="1">
    <citation type="submission" date="2016-09" db="EMBL/GenBank/DDBJ databases">
        <title>Extensive genetic diversity and differential bi-allelic expression allows diatom success in the polar Southern Ocean.</title>
        <authorList>
            <consortium name="DOE Joint Genome Institute"/>
            <person name="Mock T."/>
            <person name="Otillar R.P."/>
            <person name="Strauss J."/>
            <person name="Dupont C."/>
            <person name="Frickenhaus S."/>
            <person name="Maumus F."/>
            <person name="Mcmullan M."/>
            <person name="Sanges R."/>
            <person name="Schmutz J."/>
            <person name="Toseland A."/>
            <person name="Valas R."/>
            <person name="Veluchamy A."/>
            <person name="Ward B.J."/>
            <person name="Allen A."/>
            <person name="Barry K."/>
            <person name="Falciatore A."/>
            <person name="Ferrante M."/>
            <person name="Fortunato A.E."/>
            <person name="Gloeckner G."/>
            <person name="Gruber A."/>
            <person name="Hipkin R."/>
            <person name="Janech M."/>
            <person name="Kroth P."/>
            <person name="Leese F."/>
            <person name="Lindquist E."/>
            <person name="Lyon B.R."/>
            <person name="Martin J."/>
            <person name="Mayer C."/>
            <person name="Parker M."/>
            <person name="Quesneville H."/>
            <person name="Raymond J."/>
            <person name="Uhlig C."/>
            <person name="Valentin K.U."/>
            <person name="Worden A.Z."/>
            <person name="Armbrust E.V."/>
            <person name="Bowler C."/>
            <person name="Green B."/>
            <person name="Moulton V."/>
            <person name="Van Oosterhout C."/>
            <person name="Grigoriev I."/>
        </authorList>
    </citation>
    <scope>NUCLEOTIDE SEQUENCE [LARGE SCALE GENOMIC DNA]</scope>
    <source>
        <strain evidence="3 4">CCMP1102</strain>
    </source>
</reference>
<name>A0A1E7FR31_9STRA</name>
<keyword evidence="2" id="KW-0812">Transmembrane</keyword>
<dbReference type="AlphaFoldDB" id="A0A1E7FR31"/>
<sequence length="442" mass="47867">MGAGRRSRHAHQNNPRQSSDDSVGTLNSNGNRSKGSENQNNSQNHQELAKANLDFNTALQEVDGDGGKEITYVLLIVAISVILAMVIGVAAGMTISIHYFENQNPAVSLGGMKTNYRDSPLLYSGPSGVYQKVTTLDPVIASSNVVQRDGNLDLGKVVTATSTGQLNVLMVVDEITPLNSNSERAQYRNHDENNNAANEHRSGGSDHADGSKESKIGNSLTREQAEAIAPGYHKWESTQPNIELRQPTALPLLCSDGVTLGFDSWAKLRTAVQEANSISAERFMKWNEYFATHSITAFQDDRLYYEEDVIFSICPGSVLRARKGSIFINAENVVLECKGKCVVDVGGTHLAFGANAKNILIRGITFRRVSASSLTFFHNGADASFEDCSWINDYGINNYVGSIANVNSTSIVNFYRCEIGLGGKIIAMGTSSATTNSLSIRV</sequence>
<feature type="transmembrane region" description="Helical" evidence="2">
    <location>
        <begin position="72"/>
        <end position="100"/>
    </location>
</feature>